<proteinExistence type="inferred from homology"/>
<evidence type="ECO:0000313" key="4">
    <source>
        <dbReference type="Proteomes" id="UP000271974"/>
    </source>
</evidence>
<dbReference type="SMART" id="SM01017">
    <property type="entry name" value="Arrestin_C"/>
    <property type="match status" value="1"/>
</dbReference>
<name>A0A433U0V6_ELYCH</name>
<dbReference type="GO" id="GO:0015031">
    <property type="term" value="P:protein transport"/>
    <property type="evidence" value="ECO:0007669"/>
    <property type="project" value="TreeGrafter"/>
</dbReference>
<dbReference type="PANTHER" id="PTHR11188">
    <property type="entry name" value="ARRESTIN DOMAIN CONTAINING PROTEIN"/>
    <property type="match status" value="1"/>
</dbReference>
<dbReference type="InterPro" id="IPR011021">
    <property type="entry name" value="Arrestin-like_N"/>
</dbReference>
<dbReference type="SUPFAM" id="SSF81296">
    <property type="entry name" value="E set domains"/>
    <property type="match status" value="2"/>
</dbReference>
<dbReference type="AlphaFoldDB" id="A0A433U0V6"/>
<dbReference type="Pfam" id="PF02752">
    <property type="entry name" value="Arrestin_C"/>
    <property type="match status" value="1"/>
</dbReference>
<dbReference type="Pfam" id="PF00339">
    <property type="entry name" value="Arrestin_N"/>
    <property type="match status" value="1"/>
</dbReference>
<dbReference type="PANTHER" id="PTHR11188:SF176">
    <property type="entry name" value="ARRESTIN DOMAIN-CONTAINING PROTEIN 1"/>
    <property type="match status" value="1"/>
</dbReference>
<sequence length="368" mass="41906">MSVEDLMIHFQYGQDDLASEESLSASSARQYYVPGDTLKGVVSLHISGRIRVRAVTLFLLGTATVSWEAPRKKKVYKSSEVHLETSKPLLDTGYQETVSLDQGLHQFGFNYQLPTELPSTFNGVYGQVTYLAKVLLDCEDERNTTITSEPFMVLRRPDLPDTVYSEKTLKKKRFFLGLTSGQVRVECTLDKTAAVPGDDILVDAEVTNWTGRPINLIQAALIQESKYIAQGHQLLFRQYLSKRDDVFDVSCEQGRRWRKVHLPVPPFLPDSGLENCKIMDTKYIFQFKVSIEGKDDIVVECPLFVGSHHHVYGPASRENFLLGRMWNNIAIADEAPYSRYHDGNRSTYTESINGDFMDHRFYRNITEP</sequence>
<dbReference type="InterPro" id="IPR014752">
    <property type="entry name" value="Arrestin-like_C"/>
</dbReference>
<gene>
    <name evidence="3" type="ORF">EGW08_004802</name>
</gene>
<feature type="domain" description="Arrestin C-terminal-like" evidence="2">
    <location>
        <begin position="179"/>
        <end position="310"/>
    </location>
</feature>
<dbReference type="GO" id="GO:0005737">
    <property type="term" value="C:cytoplasm"/>
    <property type="evidence" value="ECO:0007669"/>
    <property type="project" value="TreeGrafter"/>
</dbReference>
<dbReference type="InterPro" id="IPR050357">
    <property type="entry name" value="Arrestin_domain-protein"/>
</dbReference>
<reference evidence="3 4" key="1">
    <citation type="submission" date="2019-01" db="EMBL/GenBank/DDBJ databases">
        <title>A draft genome assembly of the solar-powered sea slug Elysia chlorotica.</title>
        <authorList>
            <person name="Cai H."/>
            <person name="Li Q."/>
            <person name="Fang X."/>
            <person name="Li J."/>
            <person name="Curtis N.E."/>
            <person name="Altenburger A."/>
            <person name="Shibata T."/>
            <person name="Feng M."/>
            <person name="Maeda T."/>
            <person name="Schwartz J.A."/>
            <person name="Shigenobu S."/>
            <person name="Lundholm N."/>
            <person name="Nishiyama T."/>
            <person name="Yang H."/>
            <person name="Hasebe M."/>
            <person name="Li S."/>
            <person name="Pierce S.K."/>
            <person name="Wang J."/>
        </authorList>
    </citation>
    <scope>NUCLEOTIDE SEQUENCE [LARGE SCALE GENOMIC DNA]</scope>
    <source>
        <strain evidence="3">EC2010</strain>
        <tissue evidence="3">Whole organism of an adult</tissue>
    </source>
</reference>
<protein>
    <recommendedName>
        <fullName evidence="2">Arrestin C-terminal-like domain-containing protein</fullName>
    </recommendedName>
</protein>
<comment type="caution">
    <text evidence="3">The sequence shown here is derived from an EMBL/GenBank/DDBJ whole genome shotgun (WGS) entry which is preliminary data.</text>
</comment>
<dbReference type="OrthoDB" id="2333384at2759"/>
<dbReference type="InterPro" id="IPR011022">
    <property type="entry name" value="Arrestin_C-like"/>
</dbReference>
<dbReference type="EMBL" id="RQTK01000111">
    <property type="protein sequence ID" value="RUS87427.1"/>
    <property type="molecule type" value="Genomic_DNA"/>
</dbReference>
<evidence type="ECO:0000313" key="3">
    <source>
        <dbReference type="EMBL" id="RUS87427.1"/>
    </source>
</evidence>
<evidence type="ECO:0000259" key="2">
    <source>
        <dbReference type="SMART" id="SM01017"/>
    </source>
</evidence>
<dbReference type="Gene3D" id="2.60.40.640">
    <property type="match status" value="2"/>
</dbReference>
<evidence type="ECO:0000256" key="1">
    <source>
        <dbReference type="ARBA" id="ARBA00005298"/>
    </source>
</evidence>
<keyword evidence="4" id="KW-1185">Reference proteome</keyword>
<dbReference type="InterPro" id="IPR014756">
    <property type="entry name" value="Ig_E-set"/>
</dbReference>
<dbReference type="Proteomes" id="UP000271974">
    <property type="component" value="Unassembled WGS sequence"/>
</dbReference>
<organism evidence="3 4">
    <name type="scientific">Elysia chlorotica</name>
    <name type="common">Eastern emerald elysia</name>
    <name type="synonym">Sea slug</name>
    <dbReference type="NCBI Taxonomy" id="188477"/>
    <lineage>
        <taxon>Eukaryota</taxon>
        <taxon>Metazoa</taxon>
        <taxon>Spiralia</taxon>
        <taxon>Lophotrochozoa</taxon>
        <taxon>Mollusca</taxon>
        <taxon>Gastropoda</taxon>
        <taxon>Heterobranchia</taxon>
        <taxon>Euthyneura</taxon>
        <taxon>Panpulmonata</taxon>
        <taxon>Sacoglossa</taxon>
        <taxon>Placobranchoidea</taxon>
        <taxon>Plakobranchidae</taxon>
        <taxon>Elysia</taxon>
    </lineage>
</organism>
<comment type="similarity">
    <text evidence="1">Belongs to the arrestin family.</text>
</comment>
<accession>A0A433U0V6</accession>